<evidence type="ECO:0000256" key="1">
    <source>
        <dbReference type="SAM" id="SignalP"/>
    </source>
</evidence>
<dbReference type="EMBL" id="JAKILB010000002">
    <property type="protein sequence ID" value="MCL1137822.1"/>
    <property type="molecule type" value="Genomic_DNA"/>
</dbReference>
<comment type="caution">
    <text evidence="2">The sequence shown here is derived from an EMBL/GenBank/DDBJ whole genome shotgun (WGS) entry which is preliminary data.</text>
</comment>
<dbReference type="RefSeq" id="WP_248948940.1">
    <property type="nucleotide sequence ID" value="NZ_JAKILB010000002.1"/>
</dbReference>
<protein>
    <submittedName>
        <fullName evidence="2">Uncharacterized protein</fullName>
    </submittedName>
</protein>
<feature type="signal peptide" evidence="1">
    <location>
        <begin position="1"/>
        <end position="19"/>
    </location>
</feature>
<dbReference type="Proteomes" id="UP001139293">
    <property type="component" value="Unassembled WGS sequence"/>
</dbReference>
<evidence type="ECO:0000313" key="3">
    <source>
        <dbReference type="Proteomes" id="UP001139293"/>
    </source>
</evidence>
<proteinExistence type="predicted"/>
<accession>A0A9X2CDC6</accession>
<feature type="chain" id="PRO_5040751390" evidence="1">
    <location>
        <begin position="20"/>
        <end position="111"/>
    </location>
</feature>
<keyword evidence="1" id="KW-0732">Signal</keyword>
<keyword evidence="3" id="KW-1185">Reference proteome</keyword>
<sequence length="111" mass="12824">MKKVLIFFICNCFIFNLYANPYSLEQDYDCDTLNRHLENSLAVAPERKIRLSLNNWEDHKGEIPALKTPLVSSVYLLCEEGKNAERQVKDIVFDILAKAEYTVTSVSIQEH</sequence>
<reference evidence="2" key="1">
    <citation type="submission" date="2022-01" db="EMBL/GenBank/DDBJ databases">
        <title>Whole genome-based taxonomy of the Shewanellaceae.</title>
        <authorList>
            <person name="Martin-Rodriguez A.J."/>
        </authorList>
    </citation>
    <scope>NUCLEOTIDE SEQUENCE</scope>
    <source>
        <strain evidence="2">KCTC 23973</strain>
    </source>
</reference>
<gene>
    <name evidence="2" type="ORF">L2740_04570</name>
</gene>
<name>A0A9X2CDC6_9GAMM</name>
<evidence type="ECO:0000313" key="2">
    <source>
        <dbReference type="EMBL" id="MCL1137822.1"/>
    </source>
</evidence>
<dbReference type="AlphaFoldDB" id="A0A9X2CDC6"/>
<organism evidence="2 3">
    <name type="scientific">Shewanella pneumatophori</name>
    <dbReference type="NCBI Taxonomy" id="314092"/>
    <lineage>
        <taxon>Bacteria</taxon>
        <taxon>Pseudomonadati</taxon>
        <taxon>Pseudomonadota</taxon>
        <taxon>Gammaproteobacteria</taxon>
        <taxon>Alteromonadales</taxon>
        <taxon>Shewanellaceae</taxon>
        <taxon>Shewanella</taxon>
    </lineage>
</organism>